<dbReference type="InterPro" id="IPR001714">
    <property type="entry name" value="Pept_M24_MAP"/>
</dbReference>
<dbReference type="NCBIfam" id="TIGR00500">
    <property type="entry name" value="met_pdase_I"/>
    <property type="match status" value="1"/>
</dbReference>
<evidence type="ECO:0000256" key="2">
    <source>
        <dbReference type="ARBA" id="ARBA00022438"/>
    </source>
</evidence>
<name>A0ABS9WEC7_9ACTN</name>
<dbReference type="RefSeq" id="WP_242163006.1">
    <property type="nucleotide sequence ID" value="NZ_JAJMLW010000001.1"/>
</dbReference>
<comment type="subunit">
    <text evidence="6">Monomer.</text>
</comment>
<evidence type="ECO:0000256" key="1">
    <source>
        <dbReference type="ARBA" id="ARBA00002521"/>
    </source>
</evidence>
<evidence type="ECO:0000313" key="10">
    <source>
        <dbReference type="Proteomes" id="UP001430755"/>
    </source>
</evidence>
<evidence type="ECO:0000256" key="5">
    <source>
        <dbReference type="ARBA" id="ARBA00022801"/>
    </source>
</evidence>
<dbReference type="SUPFAM" id="SSF103642">
    <property type="entry name" value="Sec-C motif"/>
    <property type="match status" value="1"/>
</dbReference>
<keyword evidence="10" id="KW-1185">Reference proteome</keyword>
<feature type="binding site" evidence="6">
    <location>
        <position position="279"/>
    </location>
    <ligand>
        <name>a divalent metal cation</name>
        <dbReference type="ChEBI" id="CHEBI:60240"/>
        <label>2</label>
        <note>catalytic</note>
    </ligand>
</feature>
<dbReference type="EMBL" id="JAJMLW010000001">
    <property type="protein sequence ID" value="MCI2241145.1"/>
    <property type="molecule type" value="Genomic_DNA"/>
</dbReference>
<dbReference type="CDD" id="cd01086">
    <property type="entry name" value="MetAP1"/>
    <property type="match status" value="1"/>
</dbReference>
<dbReference type="InterPro" id="IPR002467">
    <property type="entry name" value="Pept_M24A_MAP1"/>
</dbReference>
<sequence>MYDGQPQPGRNDECWCGSGRKYKKCHHDIDERLQALYEAGEEVPQRSLLKTAADIEGVRRSAAVNIGALDYVAERIGPGVTTADIDRWVHDYTVEHGAIPAPLDYEGFPKSVCTSVDEVVCHGIPREDEVLKEGDIINVDCSTILDGYYSDSSRMFCIGDVPPEKADLVRVTKEAVEEGLKAVKPWGHLGDIGAAVNAYAQAHGYSVVREFGGHGIGIEFHEDPFVSFVTEPGTGPVLAPGLMFTIEPMINLGKPDIDMSDPNGWTVRTADGLPTAQWEVQLVITEDGYDLLSW</sequence>
<feature type="domain" description="Peptidase M24" evidence="8">
    <location>
        <begin position="57"/>
        <end position="286"/>
    </location>
</feature>
<keyword evidence="4 6" id="KW-0479">Metal-binding</keyword>
<organism evidence="9 10">
    <name type="scientific">Adlercreutzia faecimuris</name>
    <dbReference type="NCBI Taxonomy" id="2897341"/>
    <lineage>
        <taxon>Bacteria</taxon>
        <taxon>Bacillati</taxon>
        <taxon>Actinomycetota</taxon>
        <taxon>Coriobacteriia</taxon>
        <taxon>Eggerthellales</taxon>
        <taxon>Eggerthellaceae</taxon>
        <taxon>Adlercreutzia</taxon>
    </lineage>
</organism>
<protein>
    <recommendedName>
        <fullName evidence="6 7">Methionine aminopeptidase</fullName>
        <shortName evidence="6">MAP</shortName>
        <shortName evidence="6">MetAP</shortName>
        <ecNumber evidence="6 7">3.4.11.18</ecNumber>
    </recommendedName>
    <alternativeName>
        <fullName evidence="6">Peptidase M</fullName>
    </alternativeName>
</protein>
<comment type="similarity">
    <text evidence="6">Belongs to the peptidase M24A family. Methionine aminopeptidase type 1 subfamily.</text>
</comment>
<proteinExistence type="inferred from homology"/>
<keyword evidence="3 6" id="KW-0645">Protease</keyword>
<dbReference type="Gene3D" id="3.10.450.50">
    <property type="match status" value="1"/>
</dbReference>
<dbReference type="NCBIfam" id="NF008970">
    <property type="entry name" value="PRK12318.1"/>
    <property type="match status" value="1"/>
</dbReference>
<evidence type="ECO:0000256" key="7">
    <source>
        <dbReference type="RuleBase" id="RU003653"/>
    </source>
</evidence>
<feature type="binding site" evidence="6">
    <location>
        <position position="140"/>
    </location>
    <ligand>
        <name>a divalent metal cation</name>
        <dbReference type="ChEBI" id="CHEBI:60240"/>
        <label>1</label>
    </ligand>
</feature>
<dbReference type="Pfam" id="PF00557">
    <property type="entry name" value="Peptidase_M24"/>
    <property type="match status" value="1"/>
</dbReference>
<comment type="caution">
    <text evidence="9">The sequence shown here is derived from an EMBL/GenBank/DDBJ whole genome shotgun (WGS) entry which is preliminary data.</text>
</comment>
<feature type="binding site" evidence="6">
    <location>
        <position position="122"/>
    </location>
    <ligand>
        <name>substrate</name>
    </ligand>
</feature>
<dbReference type="EC" id="3.4.11.18" evidence="6 7"/>
<comment type="function">
    <text evidence="1 6">Removes the N-terminal methionine from nascent proteins. The N-terminal methionine is often cleaved when the second residue in the primary sequence is small and uncharged (Met-Ala-, Cys, Gly, Pro, Ser, Thr, or Val). Requires deformylation of the N(alpha)-formylated initiator methionine before it can be hydrolyzed.</text>
</comment>
<gene>
    <name evidence="6" type="primary">map</name>
    <name evidence="9" type="ORF">LPT13_02110</name>
</gene>
<reference evidence="9" key="1">
    <citation type="submission" date="2021-11" db="EMBL/GenBank/DDBJ databases">
        <title>A Novel Adlercreutzia Species, isolated from a Allomyrina dichotoma larva feces.</title>
        <authorList>
            <person name="Suh M.K."/>
        </authorList>
    </citation>
    <scope>NUCLEOTIDE SEQUENCE</scope>
    <source>
        <strain evidence="9">JBNU-10</strain>
    </source>
</reference>
<evidence type="ECO:0000313" key="9">
    <source>
        <dbReference type="EMBL" id="MCI2241145.1"/>
    </source>
</evidence>
<dbReference type="InterPro" id="IPR004027">
    <property type="entry name" value="SEC_C_motif"/>
</dbReference>
<dbReference type="PANTHER" id="PTHR43330:SF8">
    <property type="entry name" value="METHIONINE AMINOPEPTIDASE 1D, MITOCHONDRIAL"/>
    <property type="match status" value="1"/>
</dbReference>
<feature type="binding site" evidence="6">
    <location>
        <position position="214"/>
    </location>
    <ligand>
        <name>a divalent metal cation</name>
        <dbReference type="ChEBI" id="CHEBI:60240"/>
        <label>2</label>
        <note>catalytic</note>
    </ligand>
</feature>
<evidence type="ECO:0000256" key="4">
    <source>
        <dbReference type="ARBA" id="ARBA00022723"/>
    </source>
</evidence>
<feature type="binding site" evidence="6">
    <location>
        <position position="221"/>
    </location>
    <ligand>
        <name>substrate</name>
    </ligand>
</feature>
<dbReference type="PANTHER" id="PTHR43330">
    <property type="entry name" value="METHIONINE AMINOPEPTIDASE"/>
    <property type="match status" value="1"/>
</dbReference>
<dbReference type="Pfam" id="PF02810">
    <property type="entry name" value="SEC-C"/>
    <property type="match status" value="1"/>
</dbReference>
<dbReference type="SUPFAM" id="SSF55920">
    <property type="entry name" value="Creatinase/aminopeptidase"/>
    <property type="match status" value="1"/>
</dbReference>
<keyword evidence="2 6" id="KW-0031">Aminopeptidase</keyword>
<dbReference type="Proteomes" id="UP001430755">
    <property type="component" value="Unassembled WGS sequence"/>
</dbReference>
<comment type="cofactor">
    <cofactor evidence="6">
        <name>Co(2+)</name>
        <dbReference type="ChEBI" id="CHEBI:48828"/>
    </cofactor>
    <cofactor evidence="6">
        <name>Zn(2+)</name>
        <dbReference type="ChEBI" id="CHEBI:29105"/>
    </cofactor>
    <cofactor evidence="6">
        <name>Mn(2+)</name>
        <dbReference type="ChEBI" id="CHEBI:29035"/>
    </cofactor>
    <cofactor evidence="6">
        <name>Fe(2+)</name>
        <dbReference type="ChEBI" id="CHEBI:29033"/>
    </cofactor>
    <text evidence="6">Binds 2 divalent metal cations per subunit. Has a high-affinity and a low affinity metal-binding site. The true nature of the physiological cofactor is under debate. The enzyme is active with cobalt, zinc, manganese or divalent iron ions. Most likely, methionine aminopeptidases function as mononuclear Fe(2+)-metalloproteases under physiological conditions, and the catalytically relevant metal-binding site has been assigned to the histidine-containing high-affinity site.</text>
</comment>
<dbReference type="GO" id="GO:0004239">
    <property type="term" value="F:initiator methionyl aminopeptidase activity"/>
    <property type="evidence" value="ECO:0007669"/>
    <property type="project" value="UniProtKB-EC"/>
</dbReference>
<dbReference type="Gene3D" id="3.90.230.10">
    <property type="entry name" value="Creatinase/methionine aminopeptidase superfamily"/>
    <property type="match status" value="1"/>
</dbReference>
<accession>A0ABS9WEC7</accession>
<feature type="binding site" evidence="6">
    <location>
        <position position="151"/>
    </location>
    <ligand>
        <name>a divalent metal cation</name>
        <dbReference type="ChEBI" id="CHEBI:60240"/>
        <label>1</label>
    </ligand>
</feature>
<evidence type="ECO:0000256" key="3">
    <source>
        <dbReference type="ARBA" id="ARBA00022670"/>
    </source>
</evidence>
<evidence type="ECO:0000259" key="8">
    <source>
        <dbReference type="Pfam" id="PF00557"/>
    </source>
</evidence>
<feature type="binding site" evidence="6">
    <location>
        <position position="151"/>
    </location>
    <ligand>
        <name>a divalent metal cation</name>
        <dbReference type="ChEBI" id="CHEBI:60240"/>
        <label>2</label>
        <note>catalytic</note>
    </ligand>
</feature>
<dbReference type="InterPro" id="IPR036005">
    <property type="entry name" value="Creatinase/aminopeptidase-like"/>
</dbReference>
<keyword evidence="5 6" id="KW-0378">Hydrolase</keyword>
<comment type="catalytic activity">
    <reaction evidence="6 7">
        <text>Release of N-terminal amino acids, preferentially methionine, from peptides and arylamides.</text>
        <dbReference type="EC" id="3.4.11.18"/>
    </reaction>
</comment>
<feature type="binding site" evidence="6">
    <location>
        <position position="279"/>
    </location>
    <ligand>
        <name>a divalent metal cation</name>
        <dbReference type="ChEBI" id="CHEBI:60240"/>
        <label>1</label>
    </ligand>
</feature>
<evidence type="ECO:0000256" key="6">
    <source>
        <dbReference type="HAMAP-Rule" id="MF_01974"/>
    </source>
</evidence>
<dbReference type="PRINTS" id="PR00599">
    <property type="entry name" value="MAPEPTIDASE"/>
</dbReference>
<dbReference type="InterPro" id="IPR000994">
    <property type="entry name" value="Pept_M24"/>
</dbReference>
<dbReference type="HAMAP" id="MF_01974">
    <property type="entry name" value="MetAP_1"/>
    <property type="match status" value="1"/>
</dbReference>
<feature type="binding site" evidence="6">
    <location>
        <position position="247"/>
    </location>
    <ligand>
        <name>a divalent metal cation</name>
        <dbReference type="ChEBI" id="CHEBI:60240"/>
        <label>2</label>
        <note>catalytic</note>
    </ligand>
</feature>